<evidence type="ECO:0000256" key="6">
    <source>
        <dbReference type="SAM" id="Phobius"/>
    </source>
</evidence>
<accession>A0ABY7BCR6</accession>
<dbReference type="InterPro" id="IPR050833">
    <property type="entry name" value="Poly_Biosynth_Transport"/>
</dbReference>
<feature type="transmembrane region" description="Helical" evidence="6">
    <location>
        <begin position="20"/>
        <end position="42"/>
    </location>
</feature>
<dbReference type="PANTHER" id="PTHR30250:SF21">
    <property type="entry name" value="LIPID II FLIPPASE MURJ"/>
    <property type="match status" value="1"/>
</dbReference>
<dbReference type="PANTHER" id="PTHR30250">
    <property type="entry name" value="PST FAMILY PREDICTED COLANIC ACID TRANSPORTER"/>
    <property type="match status" value="1"/>
</dbReference>
<keyword evidence="5 6" id="KW-0472">Membrane</keyword>
<protein>
    <submittedName>
        <fullName evidence="7">Polysaccharide biosynthesis C-terminal domain-containing protein</fullName>
    </submittedName>
</protein>
<evidence type="ECO:0000256" key="1">
    <source>
        <dbReference type="ARBA" id="ARBA00004651"/>
    </source>
</evidence>
<keyword evidence="4 6" id="KW-1133">Transmembrane helix</keyword>
<gene>
    <name evidence="7" type="ORF">OTJ99_001390</name>
</gene>
<feature type="transmembrane region" description="Helical" evidence="6">
    <location>
        <begin position="127"/>
        <end position="148"/>
    </location>
</feature>
<dbReference type="RefSeq" id="WP_269015320.1">
    <property type="nucleotide sequence ID" value="NZ_CP113864.1"/>
</dbReference>
<comment type="subcellular location">
    <subcellularLocation>
        <location evidence="1">Cell membrane</location>
        <topology evidence="1">Multi-pass membrane protein</topology>
    </subcellularLocation>
</comment>
<evidence type="ECO:0000313" key="7">
    <source>
        <dbReference type="EMBL" id="WAM30625.1"/>
    </source>
</evidence>
<dbReference type="EMBL" id="CP113864">
    <property type="protein sequence ID" value="WAM30625.1"/>
    <property type="molecule type" value="Genomic_DNA"/>
</dbReference>
<sequence length="247" mass="27396">MRHYPDRLTSKLFGIFSGKVMTLIHVPLTFSLSMAVSIISYISSAKTLPEKKQITSKGLDYMFLVNIPCTAAFVFFPETIINLVFFNTPTGSEILKHSAPLALVVSLVQFSTSVLQGLGKFLVPVKSLLVAIPIKIVCMFVFIVVYNLNIDGCILANLICYTVTFVMNFLELRNQVINILNLNKLFYIGVSSVIMVITGRLILNMLTGYSFVLQGSILIVCCIAVYAVFLSIFGVVKLSTIKQLIMR</sequence>
<feature type="transmembrane region" description="Helical" evidence="6">
    <location>
        <begin position="215"/>
        <end position="238"/>
    </location>
</feature>
<feature type="transmembrane region" description="Helical" evidence="6">
    <location>
        <begin position="154"/>
        <end position="173"/>
    </location>
</feature>
<evidence type="ECO:0000256" key="2">
    <source>
        <dbReference type="ARBA" id="ARBA00022475"/>
    </source>
</evidence>
<evidence type="ECO:0000313" key="8">
    <source>
        <dbReference type="Proteomes" id="UP001164745"/>
    </source>
</evidence>
<organism evidence="7 8">
    <name type="scientific">Caldicellulosiruptor naganoensis</name>
    <dbReference type="NCBI Taxonomy" id="29324"/>
    <lineage>
        <taxon>Bacteria</taxon>
        <taxon>Bacillati</taxon>
        <taxon>Bacillota</taxon>
        <taxon>Bacillota incertae sedis</taxon>
        <taxon>Caldicellulosiruptorales</taxon>
        <taxon>Caldicellulosiruptoraceae</taxon>
        <taxon>Caldicellulosiruptor</taxon>
    </lineage>
</organism>
<proteinExistence type="predicted"/>
<evidence type="ECO:0000256" key="3">
    <source>
        <dbReference type="ARBA" id="ARBA00022692"/>
    </source>
</evidence>
<feature type="transmembrane region" description="Helical" evidence="6">
    <location>
        <begin position="98"/>
        <end position="115"/>
    </location>
</feature>
<feature type="transmembrane region" description="Helical" evidence="6">
    <location>
        <begin position="185"/>
        <end position="203"/>
    </location>
</feature>
<evidence type="ECO:0000256" key="5">
    <source>
        <dbReference type="ARBA" id="ARBA00023136"/>
    </source>
</evidence>
<keyword evidence="8" id="KW-1185">Reference proteome</keyword>
<feature type="transmembrane region" description="Helical" evidence="6">
    <location>
        <begin position="63"/>
        <end position="86"/>
    </location>
</feature>
<name>A0ABY7BCR6_9FIRM</name>
<keyword evidence="2" id="KW-1003">Cell membrane</keyword>
<keyword evidence="3 6" id="KW-0812">Transmembrane</keyword>
<evidence type="ECO:0000256" key="4">
    <source>
        <dbReference type="ARBA" id="ARBA00022989"/>
    </source>
</evidence>
<dbReference type="Proteomes" id="UP001164745">
    <property type="component" value="Chromosome"/>
</dbReference>
<reference evidence="7" key="1">
    <citation type="submission" date="2022-12" db="EMBL/GenBank/DDBJ databases">
        <authorList>
            <person name="Bing R.G."/>
            <person name="Willard D.J."/>
            <person name="Manesh M.J.H."/>
            <person name="Laemthong T."/>
            <person name="Crosby J.R."/>
            <person name="Kelly R.M."/>
        </authorList>
    </citation>
    <scope>NUCLEOTIDE SEQUENCE</scope>
    <source>
        <strain evidence="7">DSM 8991</strain>
    </source>
</reference>